<accession>A0A1G2Q0T6</accession>
<feature type="transmembrane region" description="Helical" evidence="1">
    <location>
        <begin position="21"/>
        <end position="39"/>
    </location>
</feature>
<dbReference type="EMBL" id="MHSZ01000001">
    <property type="protein sequence ID" value="OHA54186.1"/>
    <property type="molecule type" value="Genomic_DNA"/>
</dbReference>
<evidence type="ECO:0008006" key="4">
    <source>
        <dbReference type="Google" id="ProtNLM"/>
    </source>
</evidence>
<protein>
    <recommendedName>
        <fullName evidence="4">Prepilin-type N-terminal cleavage/methylation domain-containing protein</fullName>
    </recommendedName>
</protein>
<name>A0A1G2Q0T6_9BACT</name>
<dbReference type="AlphaFoldDB" id="A0A1G2Q0T6"/>
<evidence type="ECO:0000256" key="1">
    <source>
        <dbReference type="SAM" id="Phobius"/>
    </source>
</evidence>
<evidence type="ECO:0000313" key="2">
    <source>
        <dbReference type="EMBL" id="OHA54186.1"/>
    </source>
</evidence>
<gene>
    <name evidence="2" type="ORF">A2991_02920</name>
</gene>
<reference evidence="2 3" key="1">
    <citation type="journal article" date="2016" name="Nat. Commun.">
        <title>Thousands of microbial genomes shed light on interconnected biogeochemical processes in an aquifer system.</title>
        <authorList>
            <person name="Anantharaman K."/>
            <person name="Brown C.T."/>
            <person name="Hug L.A."/>
            <person name="Sharon I."/>
            <person name="Castelle C.J."/>
            <person name="Probst A.J."/>
            <person name="Thomas B.C."/>
            <person name="Singh A."/>
            <person name="Wilkins M.J."/>
            <person name="Karaoz U."/>
            <person name="Brodie E.L."/>
            <person name="Williams K.H."/>
            <person name="Hubbard S.S."/>
            <person name="Banfield J.F."/>
        </authorList>
    </citation>
    <scope>NUCLEOTIDE SEQUENCE [LARGE SCALE GENOMIC DNA]</scope>
</reference>
<proteinExistence type="predicted"/>
<dbReference type="InterPro" id="IPR045584">
    <property type="entry name" value="Pilin-like"/>
</dbReference>
<evidence type="ECO:0000313" key="3">
    <source>
        <dbReference type="Proteomes" id="UP000177865"/>
    </source>
</evidence>
<sequence length="218" mass="23092">MRGRTGEFRDKGQGGFTLAEFVVATSIVIVLSAVALVNYRGASRGELLGRGAHTIAVDLRRVQNMALSAALVPGPSGPTVPLGGYGIFFSGPAADRYILFADRDGGQDYDASSVPPERIEERILEGRMRFTGFRAGGSTTNQPLVVIFCPPYAHTLLYTMNVTRGTGPCSGDQGTLQQSLTLMLGDSSGTFPSGRTVRDVRVYATGAIDIASDQELGL</sequence>
<organism evidence="2 3">
    <name type="scientific">Candidatus Terrybacteria bacterium RIFCSPLOWO2_01_FULL_58_14</name>
    <dbReference type="NCBI Taxonomy" id="1802369"/>
    <lineage>
        <taxon>Bacteria</taxon>
        <taxon>Candidatus Terryibacteriota</taxon>
    </lineage>
</organism>
<keyword evidence="1" id="KW-1133">Transmembrane helix</keyword>
<comment type="caution">
    <text evidence="2">The sequence shown here is derived from an EMBL/GenBank/DDBJ whole genome shotgun (WGS) entry which is preliminary data.</text>
</comment>
<dbReference type="Proteomes" id="UP000177865">
    <property type="component" value="Unassembled WGS sequence"/>
</dbReference>
<keyword evidence="1" id="KW-0472">Membrane</keyword>
<dbReference type="SUPFAM" id="SSF54523">
    <property type="entry name" value="Pili subunits"/>
    <property type="match status" value="1"/>
</dbReference>
<keyword evidence="1" id="KW-0812">Transmembrane</keyword>